<gene>
    <name evidence="1" type="ORF">LCGC14_0538360</name>
</gene>
<evidence type="ECO:0000313" key="1">
    <source>
        <dbReference type="EMBL" id="KKN59838.1"/>
    </source>
</evidence>
<name>A0A0F9V1W1_9ZZZZ</name>
<comment type="caution">
    <text evidence="1">The sequence shown here is derived from an EMBL/GenBank/DDBJ whole genome shotgun (WGS) entry which is preliminary data.</text>
</comment>
<proteinExistence type="predicted"/>
<dbReference type="AlphaFoldDB" id="A0A0F9V1W1"/>
<organism evidence="1">
    <name type="scientific">marine sediment metagenome</name>
    <dbReference type="NCBI Taxonomy" id="412755"/>
    <lineage>
        <taxon>unclassified sequences</taxon>
        <taxon>metagenomes</taxon>
        <taxon>ecological metagenomes</taxon>
    </lineage>
</organism>
<dbReference type="EMBL" id="LAZR01000714">
    <property type="protein sequence ID" value="KKN59838.1"/>
    <property type="molecule type" value="Genomic_DNA"/>
</dbReference>
<accession>A0A0F9V1W1</accession>
<protein>
    <submittedName>
        <fullName evidence="1">Uncharacterized protein</fullName>
    </submittedName>
</protein>
<sequence length="102" mass="11274">MNVPRTAFNDIKYAAMKTKSEVNNAKLNVIGMKNLISPGINKDPIRTVAPSNNAEIPVELLNKFVISPIKFEKNVPDVTLPISSKAFKIIEPMEHPVPALHN</sequence>
<reference evidence="1" key="1">
    <citation type="journal article" date="2015" name="Nature">
        <title>Complex archaea that bridge the gap between prokaryotes and eukaryotes.</title>
        <authorList>
            <person name="Spang A."/>
            <person name="Saw J.H."/>
            <person name="Jorgensen S.L."/>
            <person name="Zaremba-Niedzwiedzka K."/>
            <person name="Martijn J."/>
            <person name="Lind A.E."/>
            <person name="van Eijk R."/>
            <person name="Schleper C."/>
            <person name="Guy L."/>
            <person name="Ettema T.J."/>
        </authorList>
    </citation>
    <scope>NUCLEOTIDE SEQUENCE</scope>
</reference>